<evidence type="ECO:0000256" key="1">
    <source>
        <dbReference type="ARBA" id="ARBA00006484"/>
    </source>
</evidence>
<dbReference type="PANTHER" id="PTHR43963">
    <property type="entry name" value="CARBONYL REDUCTASE 1-RELATED"/>
    <property type="match status" value="1"/>
</dbReference>
<organism evidence="5 6">
    <name type="scientific">Rhizodiscina lignyota</name>
    <dbReference type="NCBI Taxonomy" id="1504668"/>
    <lineage>
        <taxon>Eukaryota</taxon>
        <taxon>Fungi</taxon>
        <taxon>Dikarya</taxon>
        <taxon>Ascomycota</taxon>
        <taxon>Pezizomycotina</taxon>
        <taxon>Dothideomycetes</taxon>
        <taxon>Pleosporomycetidae</taxon>
        <taxon>Aulographales</taxon>
        <taxon>Rhizodiscinaceae</taxon>
        <taxon>Rhizodiscina</taxon>
    </lineage>
</organism>
<sequence length="288" mass="31188">MSYKRVAAVTGANKGVGLGIVRNLALSYPSSHLNDGPFLIYLTARDSSRGEEAIRTLLSDAHLKKAKALSQDGGLTDIKFHPLDISSSESIQAFAGFVKQQHPEGIDILINNAGVAMDGFNMDVVSTTLRCNYWGTLEMTERFLPMLKQGGRLVNVSSIAGVLKKYSESREKEFRAANSVPEMTRIMERFIKGVEAGTHEQDGFPSAAYAVSKAGLTGVTQIIGREEATKGRGVLVNACCPGWVNTDMTKGRGTKTIDQGAKTPVMLALGDIGGKSGLYWRDEKVQQW</sequence>
<dbReference type="OrthoDB" id="1933717at2759"/>
<dbReference type="GO" id="GO:0016491">
    <property type="term" value="F:oxidoreductase activity"/>
    <property type="evidence" value="ECO:0007669"/>
    <property type="project" value="UniProtKB-KW"/>
</dbReference>
<dbReference type="PRINTS" id="PR00080">
    <property type="entry name" value="SDRFAMILY"/>
</dbReference>
<dbReference type="Proteomes" id="UP000799772">
    <property type="component" value="Unassembled WGS sequence"/>
</dbReference>
<gene>
    <name evidence="5" type="ORF">NA57DRAFT_58557</name>
</gene>
<dbReference type="Gene3D" id="3.40.50.720">
    <property type="entry name" value="NAD(P)-binding Rossmann-like Domain"/>
    <property type="match status" value="1"/>
</dbReference>
<dbReference type="SUPFAM" id="SSF51735">
    <property type="entry name" value="NAD(P)-binding Rossmann-fold domains"/>
    <property type="match status" value="1"/>
</dbReference>
<comment type="caution">
    <text evidence="5">The sequence shown here is derived from an EMBL/GenBank/DDBJ whole genome shotgun (WGS) entry which is preliminary data.</text>
</comment>
<proteinExistence type="inferred from homology"/>
<dbReference type="InterPro" id="IPR020904">
    <property type="entry name" value="Sc_DH/Rdtase_CS"/>
</dbReference>
<evidence type="ECO:0000256" key="3">
    <source>
        <dbReference type="ARBA" id="ARBA00023002"/>
    </source>
</evidence>
<dbReference type="InterPro" id="IPR036291">
    <property type="entry name" value="NAD(P)-bd_dom_sf"/>
</dbReference>
<dbReference type="PROSITE" id="PS00061">
    <property type="entry name" value="ADH_SHORT"/>
    <property type="match status" value="1"/>
</dbReference>
<evidence type="ECO:0000313" key="5">
    <source>
        <dbReference type="EMBL" id="KAF2096656.1"/>
    </source>
</evidence>
<dbReference type="EMBL" id="ML978129">
    <property type="protein sequence ID" value="KAF2096656.1"/>
    <property type="molecule type" value="Genomic_DNA"/>
</dbReference>
<dbReference type="InterPro" id="IPR002347">
    <property type="entry name" value="SDR_fam"/>
</dbReference>
<name>A0A9P4M3F2_9PEZI</name>
<keyword evidence="3" id="KW-0560">Oxidoreductase</keyword>
<dbReference type="PANTHER" id="PTHR43963:SF6">
    <property type="entry name" value="CHAIN DEHYDROGENASE FAMILY PROTEIN, PUTATIVE (AFU_ORTHOLOGUE AFUA_3G15350)-RELATED"/>
    <property type="match status" value="1"/>
</dbReference>
<comment type="similarity">
    <text evidence="1 4">Belongs to the short-chain dehydrogenases/reductases (SDR) family.</text>
</comment>
<evidence type="ECO:0000313" key="6">
    <source>
        <dbReference type="Proteomes" id="UP000799772"/>
    </source>
</evidence>
<keyword evidence="2" id="KW-0521">NADP</keyword>
<accession>A0A9P4M3F2</accession>
<reference evidence="5" key="1">
    <citation type="journal article" date="2020" name="Stud. Mycol.">
        <title>101 Dothideomycetes genomes: a test case for predicting lifestyles and emergence of pathogens.</title>
        <authorList>
            <person name="Haridas S."/>
            <person name="Albert R."/>
            <person name="Binder M."/>
            <person name="Bloem J."/>
            <person name="Labutti K."/>
            <person name="Salamov A."/>
            <person name="Andreopoulos B."/>
            <person name="Baker S."/>
            <person name="Barry K."/>
            <person name="Bills G."/>
            <person name="Bluhm B."/>
            <person name="Cannon C."/>
            <person name="Castanera R."/>
            <person name="Culley D."/>
            <person name="Daum C."/>
            <person name="Ezra D."/>
            <person name="Gonzalez J."/>
            <person name="Henrissat B."/>
            <person name="Kuo A."/>
            <person name="Liang C."/>
            <person name="Lipzen A."/>
            <person name="Lutzoni F."/>
            <person name="Magnuson J."/>
            <person name="Mondo S."/>
            <person name="Nolan M."/>
            <person name="Ohm R."/>
            <person name="Pangilinan J."/>
            <person name="Park H.-J."/>
            <person name="Ramirez L."/>
            <person name="Alfaro M."/>
            <person name="Sun H."/>
            <person name="Tritt A."/>
            <person name="Yoshinaga Y."/>
            <person name="Zwiers L.-H."/>
            <person name="Turgeon B."/>
            <person name="Goodwin S."/>
            <person name="Spatafora J."/>
            <person name="Crous P."/>
            <person name="Grigoriev I."/>
        </authorList>
    </citation>
    <scope>NUCLEOTIDE SEQUENCE</scope>
    <source>
        <strain evidence="5">CBS 133067</strain>
    </source>
</reference>
<protein>
    <submittedName>
        <fullName evidence="5">Carbonyl reductase</fullName>
    </submittedName>
</protein>
<dbReference type="AlphaFoldDB" id="A0A9P4M3F2"/>
<keyword evidence="6" id="KW-1185">Reference proteome</keyword>
<dbReference type="PRINTS" id="PR00081">
    <property type="entry name" value="GDHRDH"/>
</dbReference>
<evidence type="ECO:0000256" key="4">
    <source>
        <dbReference type="RuleBase" id="RU000363"/>
    </source>
</evidence>
<dbReference type="Pfam" id="PF00106">
    <property type="entry name" value="adh_short"/>
    <property type="match status" value="2"/>
</dbReference>
<evidence type="ECO:0000256" key="2">
    <source>
        <dbReference type="ARBA" id="ARBA00022857"/>
    </source>
</evidence>